<dbReference type="Gene3D" id="3.90.1680.10">
    <property type="entry name" value="SOS response associated peptidase-like"/>
    <property type="match status" value="1"/>
</dbReference>
<dbReference type="InterPro" id="IPR003738">
    <property type="entry name" value="SRAP"/>
</dbReference>
<protein>
    <recommendedName>
        <fullName evidence="2">SOS response-associated peptidase YedK</fullName>
    </recommendedName>
</protein>
<evidence type="ECO:0000313" key="1">
    <source>
        <dbReference type="EMBL" id="MPM37674.1"/>
    </source>
</evidence>
<comment type="caution">
    <text evidence="1">The sequence shown here is derived from an EMBL/GenBank/DDBJ whole genome shotgun (WGS) entry which is preliminary data.</text>
</comment>
<reference evidence="1" key="1">
    <citation type="submission" date="2019-08" db="EMBL/GenBank/DDBJ databases">
        <authorList>
            <person name="Kucharzyk K."/>
            <person name="Murdoch R.W."/>
            <person name="Higgins S."/>
            <person name="Loffler F."/>
        </authorList>
    </citation>
    <scope>NUCLEOTIDE SEQUENCE</scope>
</reference>
<dbReference type="AlphaFoldDB" id="A0A644ZIP4"/>
<sequence length="73" mass="8616">MASIYEQRQDECRYCILTTEANESVRGSHPRMPVVLQREEIIEWIMEPVAFRRMLKKIPPQLLATVEDNQTLL</sequence>
<dbReference type="Pfam" id="PF02586">
    <property type="entry name" value="SRAP"/>
    <property type="match status" value="1"/>
</dbReference>
<dbReference type="GO" id="GO:0003697">
    <property type="term" value="F:single-stranded DNA binding"/>
    <property type="evidence" value="ECO:0007669"/>
    <property type="project" value="InterPro"/>
</dbReference>
<gene>
    <name evidence="1" type="ORF">SDC9_84293</name>
</gene>
<name>A0A644ZIP4_9ZZZZ</name>
<dbReference type="EMBL" id="VSSQ01008027">
    <property type="protein sequence ID" value="MPM37674.1"/>
    <property type="molecule type" value="Genomic_DNA"/>
</dbReference>
<dbReference type="SUPFAM" id="SSF143081">
    <property type="entry name" value="BB1717-like"/>
    <property type="match status" value="1"/>
</dbReference>
<organism evidence="1">
    <name type="scientific">bioreactor metagenome</name>
    <dbReference type="NCBI Taxonomy" id="1076179"/>
    <lineage>
        <taxon>unclassified sequences</taxon>
        <taxon>metagenomes</taxon>
        <taxon>ecological metagenomes</taxon>
    </lineage>
</organism>
<evidence type="ECO:0008006" key="2">
    <source>
        <dbReference type="Google" id="ProtNLM"/>
    </source>
</evidence>
<proteinExistence type="predicted"/>
<accession>A0A644ZIP4</accession>
<dbReference type="GO" id="GO:0106300">
    <property type="term" value="P:protein-DNA covalent cross-linking repair"/>
    <property type="evidence" value="ECO:0007669"/>
    <property type="project" value="InterPro"/>
</dbReference>
<dbReference type="InterPro" id="IPR036590">
    <property type="entry name" value="SRAP-like"/>
</dbReference>